<protein>
    <recommendedName>
        <fullName evidence="14">Crh-like protein</fullName>
        <ecNumber evidence="14">3.2.-.-</ecNumber>
    </recommendedName>
</protein>
<dbReference type="InterPro" id="IPR013320">
    <property type="entry name" value="ConA-like_dom_sf"/>
</dbReference>
<dbReference type="EC" id="3.2.-.-" evidence="14"/>
<dbReference type="SUPFAM" id="SSF49899">
    <property type="entry name" value="Concanavalin A-like lectins/glucanases"/>
    <property type="match status" value="1"/>
</dbReference>
<gene>
    <name evidence="17" type="primary">UTR2</name>
    <name evidence="17" type="ORF">SEPCBS57363_001218</name>
</gene>
<sequence length="417" mass="43206">MSFSLDSCAPAPQCISRVMPMNSLDRIVDVSEFLGDPTKADWVSQGTPLVYNNEAVLLTMPAHSVGTVLSSTAYMWYGNVKATLKTSRGAGVVTAFILLSDVKDEIDYEFVGTELEIAQTNFYFQGILDYHNSGNISLSDTFENYHTYEIQWTPDSITWLVDGQVGRVQKKSDTWNATANQWNFPQTPARVELSLWPGGASSNPPGTVQWAGGPIDWNSPDIQSYGYDYAAFKNIEIECYNATSAPGTNNAVSYTYNNWLATNDTVVNGKDNTIMNNFQDTGLDMTSGAKIGASSASSASASKPTNTNGNTIPGGSSNGPGSSQGNGKGSGSSSGSSSGSGSGSGSGSNSGSGSDSGGSSTGSSSGCSTTGFSQNCDSSSSSGSSSKSDGGRVVGGERIIGASAFAVVIALGAMMVL</sequence>
<evidence type="ECO:0000256" key="5">
    <source>
        <dbReference type="ARBA" id="ARBA00022679"/>
    </source>
</evidence>
<comment type="similarity">
    <text evidence="13">Belongs to the glycosyl hydrolase 16 family. CRH1 subfamily.</text>
</comment>
<keyword evidence="9" id="KW-0325">Glycoprotein</keyword>
<proteinExistence type="inferred from homology"/>
<keyword evidence="11 17" id="KW-0326">Glycosidase</keyword>
<evidence type="ECO:0000313" key="18">
    <source>
        <dbReference type="Proteomes" id="UP001642501"/>
    </source>
</evidence>
<feature type="compositionally biased region" description="Low complexity" evidence="15">
    <location>
        <begin position="361"/>
        <end position="388"/>
    </location>
</feature>
<evidence type="ECO:0000259" key="16">
    <source>
        <dbReference type="PROSITE" id="PS51762"/>
    </source>
</evidence>
<reference evidence="17 18" key="1">
    <citation type="submission" date="2024-01" db="EMBL/GenBank/DDBJ databases">
        <authorList>
            <person name="Allen C."/>
            <person name="Tagirdzhanova G."/>
        </authorList>
    </citation>
    <scope>NUCLEOTIDE SEQUENCE [LARGE SCALE GENOMIC DNA]</scope>
    <source>
        <strain evidence="17 18">CBS 573.63</strain>
    </source>
</reference>
<keyword evidence="5" id="KW-0808">Transferase</keyword>
<evidence type="ECO:0000256" key="14">
    <source>
        <dbReference type="PIRNR" id="PIRNR037299"/>
    </source>
</evidence>
<evidence type="ECO:0000256" key="11">
    <source>
        <dbReference type="ARBA" id="ARBA00023295"/>
    </source>
</evidence>
<comment type="catalytic activity">
    <reaction evidence="1">
        <text>Random endo-hydrolysis of N-acetyl-beta-D-glucosaminide (1-&gt;4)-beta-linkages in chitin and chitodextrins.</text>
        <dbReference type="EC" id="3.2.1.14"/>
    </reaction>
</comment>
<dbReference type="Proteomes" id="UP001642501">
    <property type="component" value="Unassembled WGS sequence"/>
</dbReference>
<keyword evidence="7 14" id="KW-0378">Hydrolase</keyword>
<dbReference type="Gene3D" id="2.60.120.200">
    <property type="match status" value="1"/>
</dbReference>
<keyword evidence="12" id="KW-0961">Cell wall biogenesis/degradation</keyword>
<evidence type="ECO:0000256" key="2">
    <source>
        <dbReference type="ARBA" id="ARBA00004589"/>
    </source>
</evidence>
<dbReference type="PANTHER" id="PTHR10963">
    <property type="entry name" value="GLYCOSYL HYDROLASE-RELATED"/>
    <property type="match status" value="1"/>
</dbReference>
<dbReference type="PROSITE" id="PS51762">
    <property type="entry name" value="GH16_2"/>
    <property type="match status" value="1"/>
</dbReference>
<keyword evidence="18" id="KW-1185">Reference proteome</keyword>
<evidence type="ECO:0000256" key="8">
    <source>
        <dbReference type="ARBA" id="ARBA00023136"/>
    </source>
</evidence>
<name>A0ABP0D912_9PEZI</name>
<dbReference type="GO" id="GO:0016798">
    <property type="term" value="F:hydrolase activity, acting on glycosyl bonds"/>
    <property type="evidence" value="ECO:0007669"/>
    <property type="project" value="UniProtKB-KW"/>
</dbReference>
<dbReference type="InterPro" id="IPR050546">
    <property type="entry name" value="Glycosyl_Hydrlase_16"/>
</dbReference>
<evidence type="ECO:0000256" key="9">
    <source>
        <dbReference type="ARBA" id="ARBA00023180"/>
    </source>
</evidence>
<evidence type="ECO:0000313" key="17">
    <source>
        <dbReference type="EMBL" id="CAK7264710.1"/>
    </source>
</evidence>
<dbReference type="PANTHER" id="PTHR10963:SF22">
    <property type="entry name" value="GLYCOSIDASE CRH2-RELATED"/>
    <property type="match status" value="1"/>
</dbReference>
<keyword evidence="8 14" id="KW-0472">Membrane</keyword>
<evidence type="ECO:0000256" key="6">
    <source>
        <dbReference type="ARBA" id="ARBA00022729"/>
    </source>
</evidence>
<evidence type="ECO:0000256" key="4">
    <source>
        <dbReference type="ARBA" id="ARBA00022676"/>
    </source>
</evidence>
<keyword evidence="6" id="KW-0732">Signal</keyword>
<comment type="caution">
    <text evidence="17">The sequence shown here is derived from an EMBL/GenBank/DDBJ whole genome shotgun (WGS) entry which is preliminary data.</text>
</comment>
<accession>A0ABP0D912</accession>
<dbReference type="Pfam" id="PF00722">
    <property type="entry name" value="Glyco_hydro_16"/>
    <property type="match status" value="1"/>
</dbReference>
<keyword evidence="4" id="KW-0328">Glycosyltransferase</keyword>
<organism evidence="17 18">
    <name type="scientific">Sporothrix epigloea</name>
    <dbReference type="NCBI Taxonomy" id="1892477"/>
    <lineage>
        <taxon>Eukaryota</taxon>
        <taxon>Fungi</taxon>
        <taxon>Dikarya</taxon>
        <taxon>Ascomycota</taxon>
        <taxon>Pezizomycotina</taxon>
        <taxon>Sordariomycetes</taxon>
        <taxon>Sordariomycetidae</taxon>
        <taxon>Ophiostomatales</taxon>
        <taxon>Ophiostomataceae</taxon>
        <taxon>Sporothrix</taxon>
    </lineage>
</organism>
<feature type="region of interest" description="Disordered" evidence="15">
    <location>
        <begin position="295"/>
        <end position="394"/>
    </location>
</feature>
<evidence type="ECO:0000256" key="7">
    <source>
        <dbReference type="ARBA" id="ARBA00022801"/>
    </source>
</evidence>
<evidence type="ECO:0000256" key="15">
    <source>
        <dbReference type="SAM" id="MobiDB-lite"/>
    </source>
</evidence>
<keyword evidence="10" id="KW-0449">Lipoprotein</keyword>
<evidence type="ECO:0000256" key="12">
    <source>
        <dbReference type="ARBA" id="ARBA00023316"/>
    </source>
</evidence>
<dbReference type="EMBL" id="CAWUOM010000012">
    <property type="protein sequence ID" value="CAK7264710.1"/>
    <property type="molecule type" value="Genomic_DNA"/>
</dbReference>
<feature type="compositionally biased region" description="Low complexity" evidence="15">
    <location>
        <begin position="295"/>
        <end position="315"/>
    </location>
</feature>
<feature type="compositionally biased region" description="Gly residues" evidence="15">
    <location>
        <begin position="316"/>
        <end position="360"/>
    </location>
</feature>
<comment type="subcellular location">
    <subcellularLocation>
        <location evidence="2">Membrane</location>
        <topology evidence="2">Lipid-anchor</topology>
        <topology evidence="2">GPI-anchor</topology>
    </subcellularLocation>
</comment>
<dbReference type="PIRSF" id="PIRSF037299">
    <property type="entry name" value="Glycosidase_CRH1_prd"/>
    <property type="match status" value="1"/>
</dbReference>
<evidence type="ECO:0000256" key="3">
    <source>
        <dbReference type="ARBA" id="ARBA00022622"/>
    </source>
</evidence>
<dbReference type="InterPro" id="IPR017168">
    <property type="entry name" value="CHR-like"/>
</dbReference>
<keyword evidence="3" id="KW-0336">GPI-anchor</keyword>
<feature type="domain" description="GH16" evidence="16">
    <location>
        <begin position="4"/>
        <end position="219"/>
    </location>
</feature>
<evidence type="ECO:0000256" key="13">
    <source>
        <dbReference type="ARBA" id="ARBA00038074"/>
    </source>
</evidence>
<evidence type="ECO:0000256" key="1">
    <source>
        <dbReference type="ARBA" id="ARBA00000822"/>
    </source>
</evidence>
<evidence type="ECO:0000256" key="10">
    <source>
        <dbReference type="ARBA" id="ARBA00023288"/>
    </source>
</evidence>
<dbReference type="InterPro" id="IPR000757">
    <property type="entry name" value="Beta-glucanase-like"/>
</dbReference>